<dbReference type="PANTHER" id="PTHR42681:SF1">
    <property type="entry name" value="MALONYL-COA-ACYL CARRIER PROTEIN TRANSACYLASE, MITOCHONDRIAL"/>
    <property type="match status" value="1"/>
</dbReference>
<dbReference type="SUPFAM" id="SSF52151">
    <property type="entry name" value="FabD/lysophospholipase-like"/>
    <property type="match status" value="1"/>
</dbReference>
<keyword evidence="10" id="KW-1185">Reference proteome</keyword>
<dbReference type="Pfam" id="PF00698">
    <property type="entry name" value="Acyl_transf_1"/>
    <property type="match status" value="1"/>
</dbReference>
<dbReference type="InterPro" id="IPR004410">
    <property type="entry name" value="Malonyl_CoA-ACP_transAc_FabD"/>
</dbReference>
<feature type="active site" evidence="7">
    <location>
        <position position="222"/>
    </location>
</feature>
<comment type="catalytic activity">
    <reaction evidence="5 6">
        <text>holo-[ACP] + malonyl-CoA = malonyl-[ACP] + CoA</text>
        <dbReference type="Rhea" id="RHEA:41792"/>
        <dbReference type="Rhea" id="RHEA-COMP:9623"/>
        <dbReference type="Rhea" id="RHEA-COMP:9685"/>
        <dbReference type="ChEBI" id="CHEBI:57287"/>
        <dbReference type="ChEBI" id="CHEBI:57384"/>
        <dbReference type="ChEBI" id="CHEBI:64479"/>
        <dbReference type="ChEBI" id="CHEBI:78449"/>
        <dbReference type="EC" id="2.3.1.39"/>
    </reaction>
</comment>
<protein>
    <recommendedName>
        <fullName evidence="2 6">Malonyl CoA-acyl carrier protein transacylase</fullName>
        <ecNumber evidence="1 6">2.3.1.39</ecNumber>
    </recommendedName>
</protein>
<feature type="domain" description="Malonyl-CoA:ACP transacylase (MAT)" evidence="8">
    <location>
        <begin position="24"/>
        <end position="331"/>
    </location>
</feature>
<dbReference type="Gene3D" id="3.40.366.10">
    <property type="entry name" value="Malonyl-Coenzyme A Acyl Carrier Protein, domain 2"/>
    <property type="match status" value="1"/>
</dbReference>
<dbReference type="EC" id="2.3.1.39" evidence="1 6"/>
<dbReference type="NCBIfam" id="TIGR00128">
    <property type="entry name" value="fabD"/>
    <property type="match status" value="1"/>
</dbReference>
<dbReference type="GO" id="GO:0006633">
    <property type="term" value="P:fatty acid biosynthetic process"/>
    <property type="evidence" value="ECO:0007669"/>
    <property type="project" value="TreeGrafter"/>
</dbReference>
<dbReference type="Gene3D" id="3.30.70.250">
    <property type="entry name" value="Malonyl-CoA ACP transacylase, ACP-binding"/>
    <property type="match status" value="1"/>
</dbReference>
<evidence type="ECO:0000259" key="8">
    <source>
        <dbReference type="SMART" id="SM00827"/>
    </source>
</evidence>
<evidence type="ECO:0000256" key="1">
    <source>
        <dbReference type="ARBA" id="ARBA00013258"/>
    </source>
</evidence>
<dbReference type="SMART" id="SM00827">
    <property type="entry name" value="PKS_AT"/>
    <property type="match status" value="1"/>
</dbReference>
<gene>
    <name evidence="9" type="primary">fabD</name>
    <name evidence="9" type="ORF">ASN_3672</name>
</gene>
<dbReference type="InterPro" id="IPR050858">
    <property type="entry name" value="Mal-CoA-ACP_Trans/PKS_FabD"/>
</dbReference>
<proteinExistence type="inferred from homology"/>
<dbReference type="InterPro" id="IPR014043">
    <property type="entry name" value="Acyl_transferase_dom"/>
</dbReference>
<organism evidence="9 10">
    <name type="scientific">Acetobacter senegalensis</name>
    <dbReference type="NCBI Taxonomy" id="446692"/>
    <lineage>
        <taxon>Bacteria</taxon>
        <taxon>Pseudomonadati</taxon>
        <taxon>Pseudomonadota</taxon>
        <taxon>Alphaproteobacteria</taxon>
        <taxon>Acetobacterales</taxon>
        <taxon>Acetobacteraceae</taxon>
        <taxon>Acetobacter</taxon>
    </lineage>
</organism>
<dbReference type="PIRSF" id="PIRSF000446">
    <property type="entry name" value="Mct"/>
    <property type="match status" value="1"/>
</dbReference>
<dbReference type="Proteomes" id="UP000056109">
    <property type="component" value="Chromosome I"/>
</dbReference>
<dbReference type="PATRIC" id="fig|446692.3.peg.3897"/>
<sequence>MFFRLIQPEKPLETVGKMAVYAFVFPGQGSQSVGMGAELAQAFPAARAVFEEMDEALGERLSKTIFEGPMEALTSTENTQPALMAVSMAVMRVLETEGGLDLAAKVSLLAGHSLGEYAALAAGRAFSISEAARLLRLRGQAMQKAVPAGQGGMAAIIGGTLAQVQEICTEAGKGSVLEIANDNGGGQIVISGAMDAIDKAVALAKEMKIKRALKLPVSAPFHSSLMRPAEDIMAEALAMTDIASPIVPVIANVTAERETDADTIRTNLTKQVTGRVRWRESVEAMSGSGIDTFVEIGAGKVLSGLIRRIDPEVSTLSVGTPADIETLLKSF</sequence>
<keyword evidence="4 6" id="KW-0012">Acyltransferase</keyword>
<evidence type="ECO:0000313" key="10">
    <source>
        <dbReference type="Proteomes" id="UP000056109"/>
    </source>
</evidence>
<dbReference type="AlphaFoldDB" id="A0A0U5EZA4"/>
<dbReference type="SUPFAM" id="SSF55048">
    <property type="entry name" value="Probable ACP-binding domain of malonyl-CoA ACP transacylase"/>
    <property type="match status" value="1"/>
</dbReference>
<evidence type="ECO:0000256" key="7">
    <source>
        <dbReference type="PIRSR" id="PIRSR000446-1"/>
    </source>
</evidence>
<evidence type="ECO:0000256" key="6">
    <source>
        <dbReference type="PIRNR" id="PIRNR000446"/>
    </source>
</evidence>
<feature type="active site" evidence="7">
    <location>
        <position position="113"/>
    </location>
</feature>
<evidence type="ECO:0000256" key="2">
    <source>
        <dbReference type="ARBA" id="ARBA00018953"/>
    </source>
</evidence>
<dbReference type="EMBL" id="LN606600">
    <property type="protein sequence ID" value="CEF42895.1"/>
    <property type="molecule type" value="Genomic_DNA"/>
</dbReference>
<dbReference type="FunFam" id="3.30.70.250:FF:000001">
    <property type="entry name" value="Malonyl CoA-acyl carrier protein transacylase"/>
    <property type="match status" value="1"/>
</dbReference>
<accession>A0A0U5EZA4</accession>
<evidence type="ECO:0000256" key="4">
    <source>
        <dbReference type="ARBA" id="ARBA00023315"/>
    </source>
</evidence>
<dbReference type="InterPro" id="IPR001227">
    <property type="entry name" value="Ac_transferase_dom_sf"/>
</dbReference>
<dbReference type="InterPro" id="IPR016035">
    <property type="entry name" value="Acyl_Trfase/lysoPLipase"/>
</dbReference>
<dbReference type="GO" id="GO:0004314">
    <property type="term" value="F:[acyl-carrier-protein] S-malonyltransferase activity"/>
    <property type="evidence" value="ECO:0007669"/>
    <property type="project" value="UniProtKB-EC"/>
</dbReference>
<keyword evidence="3 6" id="KW-0808">Transferase</keyword>
<dbReference type="InterPro" id="IPR024925">
    <property type="entry name" value="Malonyl_CoA-ACP_transAc"/>
</dbReference>
<comment type="similarity">
    <text evidence="6">Belongs to the fabD family.</text>
</comment>
<dbReference type="GO" id="GO:0005829">
    <property type="term" value="C:cytosol"/>
    <property type="evidence" value="ECO:0007669"/>
    <property type="project" value="TreeGrafter"/>
</dbReference>
<reference evidence="10" key="1">
    <citation type="submission" date="2014-09" db="EMBL/GenBank/DDBJ databases">
        <authorList>
            <person name="Illeghems K.G."/>
        </authorList>
    </citation>
    <scope>NUCLEOTIDE SEQUENCE [LARGE SCALE GENOMIC DNA]</scope>
    <source>
        <strain evidence="10">108B</strain>
    </source>
</reference>
<dbReference type="KEGG" id="asz:ASN_3672"/>
<dbReference type="InterPro" id="IPR016036">
    <property type="entry name" value="Malonyl_transacylase_ACP-bd"/>
</dbReference>
<evidence type="ECO:0000256" key="3">
    <source>
        <dbReference type="ARBA" id="ARBA00022679"/>
    </source>
</evidence>
<dbReference type="PANTHER" id="PTHR42681">
    <property type="entry name" value="MALONYL-COA-ACYL CARRIER PROTEIN TRANSACYLASE, MITOCHONDRIAL"/>
    <property type="match status" value="1"/>
</dbReference>
<evidence type="ECO:0000313" key="9">
    <source>
        <dbReference type="EMBL" id="CEF42895.1"/>
    </source>
</evidence>
<name>A0A0U5EZA4_9PROT</name>
<evidence type="ECO:0000256" key="5">
    <source>
        <dbReference type="ARBA" id="ARBA00048462"/>
    </source>
</evidence>